<proteinExistence type="predicted"/>
<feature type="compositionally biased region" description="Low complexity" evidence="2">
    <location>
        <begin position="171"/>
        <end position="180"/>
    </location>
</feature>
<reference evidence="3" key="1">
    <citation type="journal article" date="2023" name="Mol. Phylogenet. Evol.">
        <title>Genome-scale phylogeny and comparative genomics of the fungal order Sordariales.</title>
        <authorList>
            <person name="Hensen N."/>
            <person name="Bonometti L."/>
            <person name="Westerberg I."/>
            <person name="Brannstrom I.O."/>
            <person name="Guillou S."/>
            <person name="Cros-Aarteil S."/>
            <person name="Calhoun S."/>
            <person name="Haridas S."/>
            <person name="Kuo A."/>
            <person name="Mondo S."/>
            <person name="Pangilinan J."/>
            <person name="Riley R."/>
            <person name="LaButti K."/>
            <person name="Andreopoulos B."/>
            <person name="Lipzen A."/>
            <person name="Chen C."/>
            <person name="Yan M."/>
            <person name="Daum C."/>
            <person name="Ng V."/>
            <person name="Clum A."/>
            <person name="Steindorff A."/>
            <person name="Ohm R.A."/>
            <person name="Martin F."/>
            <person name="Silar P."/>
            <person name="Natvig D.O."/>
            <person name="Lalanne C."/>
            <person name="Gautier V."/>
            <person name="Ament-Velasquez S.L."/>
            <person name="Kruys A."/>
            <person name="Hutchinson M.I."/>
            <person name="Powell A.J."/>
            <person name="Barry K."/>
            <person name="Miller A.N."/>
            <person name="Grigoriev I.V."/>
            <person name="Debuchy R."/>
            <person name="Gladieux P."/>
            <person name="Hiltunen Thoren M."/>
            <person name="Johannesson H."/>
        </authorList>
    </citation>
    <scope>NUCLEOTIDE SEQUENCE</scope>
    <source>
        <strain evidence="3">CBS 757.83</strain>
    </source>
</reference>
<dbReference type="AlphaFoldDB" id="A0AAN6PUL9"/>
<feature type="coiled-coil region" evidence="1">
    <location>
        <begin position="323"/>
        <end position="357"/>
    </location>
</feature>
<feature type="coiled-coil region" evidence="1">
    <location>
        <begin position="442"/>
        <end position="469"/>
    </location>
</feature>
<evidence type="ECO:0008006" key="5">
    <source>
        <dbReference type="Google" id="ProtNLM"/>
    </source>
</evidence>
<feature type="compositionally biased region" description="Basic and acidic residues" evidence="2">
    <location>
        <begin position="150"/>
        <end position="170"/>
    </location>
</feature>
<protein>
    <recommendedName>
        <fullName evidence="5">Autophagy-related protein 28</fullName>
    </recommendedName>
</protein>
<feature type="region of interest" description="Disordered" evidence="2">
    <location>
        <begin position="1"/>
        <end position="256"/>
    </location>
</feature>
<reference evidence="3" key="2">
    <citation type="submission" date="2023-05" db="EMBL/GenBank/DDBJ databases">
        <authorList>
            <consortium name="Lawrence Berkeley National Laboratory"/>
            <person name="Steindorff A."/>
            <person name="Hensen N."/>
            <person name="Bonometti L."/>
            <person name="Westerberg I."/>
            <person name="Brannstrom I.O."/>
            <person name="Guillou S."/>
            <person name="Cros-Aarteil S."/>
            <person name="Calhoun S."/>
            <person name="Haridas S."/>
            <person name="Kuo A."/>
            <person name="Mondo S."/>
            <person name="Pangilinan J."/>
            <person name="Riley R."/>
            <person name="Labutti K."/>
            <person name="Andreopoulos B."/>
            <person name="Lipzen A."/>
            <person name="Chen C."/>
            <person name="Yanf M."/>
            <person name="Daum C."/>
            <person name="Ng V."/>
            <person name="Clum A."/>
            <person name="Ohm R."/>
            <person name="Martin F."/>
            <person name="Silar P."/>
            <person name="Natvig D."/>
            <person name="Lalanne C."/>
            <person name="Gautier V."/>
            <person name="Ament-Velasquez S.L."/>
            <person name="Kruys A."/>
            <person name="Hutchinson M.I."/>
            <person name="Powell A.J."/>
            <person name="Barry K."/>
            <person name="Miller A.N."/>
            <person name="Grigoriev I.V."/>
            <person name="Debuchy R."/>
            <person name="Gladieux P."/>
            <person name="Thoren M.H."/>
            <person name="Johannesson H."/>
        </authorList>
    </citation>
    <scope>NUCLEOTIDE SEQUENCE</scope>
    <source>
        <strain evidence="3">CBS 757.83</strain>
    </source>
</reference>
<keyword evidence="1" id="KW-0175">Coiled coil</keyword>
<sequence length="684" mass="75224">MSVNSSYLPRLGFSRGDDPILPLHHRTSPPIRKKPSEYDLAELSPQPDDDLASKPMNGRGAPRSPRQSPSPSARYSDRASTAGSSKSKPKQRGLFAGPPPPIAVSQVLYRDEEERDRPPSPPRSLESAPFARSINSILFDRSPSSPSHPRQRDPDHKPEPIWHNLQRREQTLQQDLQRLLDAQSAGLAANLDPTTTTAPTSPPTETSDRSAATTTPHRQHPTTSNSYTQHHSLNTTTTTTGATFSGPLLPVRQPRPKPLSLRAARAGLARSITLLADLKAEENAQVTAALSARSRTLSRLGQWTAQRDDIAGRLRAFEEEGEGRALGRELRELEAEREEVRREIAALEERLSGLRRRGKWLDGRVGEVRSRREAGLSGFRGALREVEGMIGGLLARPGVRPLDGEFFAAGLEEGDGGGVGESPGGVEFLRLRPERRTVEMAREWWEREVAILERRKREVEKERAALLEGAEVWKGAVKLVSEFEAGLRREMRGDWDDDVEGKRNKGKAEEGDASPPPPSEQAMYAQLDKMRAVMAGLDELLSVAEEHGWNLLICAIGAELEAFRQAKGMLREALRAADSDVGEDDFEQAGSTPRLGRSTSLKNSEHRMDEAEPSGSGKLLNLHDGPDDDKEPESDNEVPRGLLVAADEEHELASPALSREDSNEVPAEFLTEDHDAGGFPGFRS</sequence>
<name>A0AAN6PUL9_9PEZI</name>
<feature type="compositionally biased region" description="Basic and acidic residues" evidence="2">
    <location>
        <begin position="109"/>
        <end position="118"/>
    </location>
</feature>
<evidence type="ECO:0000313" key="4">
    <source>
        <dbReference type="Proteomes" id="UP001305647"/>
    </source>
</evidence>
<feature type="region of interest" description="Disordered" evidence="2">
    <location>
        <begin position="576"/>
        <end position="684"/>
    </location>
</feature>
<feature type="compositionally biased region" description="Basic residues" evidence="2">
    <location>
        <begin position="23"/>
        <end position="33"/>
    </location>
</feature>
<feature type="compositionally biased region" description="Polar residues" evidence="2">
    <location>
        <begin position="209"/>
        <end position="234"/>
    </location>
</feature>
<keyword evidence="4" id="KW-1185">Reference proteome</keyword>
<evidence type="ECO:0000256" key="1">
    <source>
        <dbReference type="SAM" id="Coils"/>
    </source>
</evidence>
<comment type="caution">
    <text evidence="3">The sequence shown here is derived from an EMBL/GenBank/DDBJ whole genome shotgun (WGS) entry which is preliminary data.</text>
</comment>
<evidence type="ECO:0000313" key="3">
    <source>
        <dbReference type="EMBL" id="KAK4096380.1"/>
    </source>
</evidence>
<feature type="compositionally biased region" description="Basic and acidic residues" evidence="2">
    <location>
        <begin position="494"/>
        <end position="510"/>
    </location>
</feature>
<evidence type="ECO:0000256" key="2">
    <source>
        <dbReference type="SAM" id="MobiDB-lite"/>
    </source>
</evidence>
<feature type="compositionally biased region" description="Acidic residues" evidence="2">
    <location>
        <begin position="626"/>
        <end position="636"/>
    </location>
</feature>
<feature type="region of interest" description="Disordered" evidence="2">
    <location>
        <begin position="494"/>
        <end position="520"/>
    </location>
</feature>
<accession>A0AAN6PUL9</accession>
<gene>
    <name evidence="3" type="ORF">N658DRAFT_554617</name>
</gene>
<dbReference type="Proteomes" id="UP001305647">
    <property type="component" value="Unassembled WGS sequence"/>
</dbReference>
<dbReference type="EMBL" id="MU863717">
    <property type="protein sequence ID" value="KAK4096380.1"/>
    <property type="molecule type" value="Genomic_DNA"/>
</dbReference>
<feature type="compositionally biased region" description="Low complexity" evidence="2">
    <location>
        <begin position="193"/>
        <end position="205"/>
    </location>
</feature>
<dbReference type="Gene3D" id="1.10.287.1490">
    <property type="match status" value="1"/>
</dbReference>
<organism evidence="3 4">
    <name type="scientific">Parathielavia hyrcaniae</name>
    <dbReference type="NCBI Taxonomy" id="113614"/>
    <lineage>
        <taxon>Eukaryota</taxon>
        <taxon>Fungi</taxon>
        <taxon>Dikarya</taxon>
        <taxon>Ascomycota</taxon>
        <taxon>Pezizomycotina</taxon>
        <taxon>Sordariomycetes</taxon>
        <taxon>Sordariomycetidae</taxon>
        <taxon>Sordariales</taxon>
        <taxon>Chaetomiaceae</taxon>
        <taxon>Parathielavia</taxon>
    </lineage>
</organism>
<feature type="compositionally biased region" description="Low complexity" evidence="2">
    <location>
        <begin position="58"/>
        <end position="74"/>
    </location>
</feature>